<organism evidence="2 3">
    <name type="scientific">Linum trigynum</name>
    <dbReference type="NCBI Taxonomy" id="586398"/>
    <lineage>
        <taxon>Eukaryota</taxon>
        <taxon>Viridiplantae</taxon>
        <taxon>Streptophyta</taxon>
        <taxon>Embryophyta</taxon>
        <taxon>Tracheophyta</taxon>
        <taxon>Spermatophyta</taxon>
        <taxon>Magnoliopsida</taxon>
        <taxon>eudicotyledons</taxon>
        <taxon>Gunneridae</taxon>
        <taxon>Pentapetalae</taxon>
        <taxon>rosids</taxon>
        <taxon>fabids</taxon>
        <taxon>Malpighiales</taxon>
        <taxon>Linaceae</taxon>
        <taxon>Linum</taxon>
    </lineage>
</organism>
<gene>
    <name evidence="2" type="ORF">LTRI10_LOCUS34825</name>
</gene>
<evidence type="ECO:0000313" key="2">
    <source>
        <dbReference type="EMBL" id="CAL1394312.1"/>
    </source>
</evidence>
<sequence>MGSVGEVDRTNSDYATDSPLTKKQGRRELDELVLQGLCAGLAVDREAGTTGTRRARASGTRRPRASTATDSPLTEK</sequence>
<dbReference type="Proteomes" id="UP001497516">
    <property type="component" value="Chromosome 6"/>
</dbReference>
<accession>A0AAV2F8E6</accession>
<feature type="compositionally biased region" description="Basic residues" evidence="1">
    <location>
        <begin position="53"/>
        <end position="64"/>
    </location>
</feature>
<reference evidence="2 3" key="1">
    <citation type="submission" date="2024-04" db="EMBL/GenBank/DDBJ databases">
        <authorList>
            <person name="Fracassetti M."/>
        </authorList>
    </citation>
    <scope>NUCLEOTIDE SEQUENCE [LARGE SCALE GENOMIC DNA]</scope>
</reference>
<dbReference type="AlphaFoldDB" id="A0AAV2F8E6"/>
<evidence type="ECO:0000313" key="3">
    <source>
        <dbReference type="Proteomes" id="UP001497516"/>
    </source>
</evidence>
<keyword evidence="3" id="KW-1185">Reference proteome</keyword>
<proteinExistence type="predicted"/>
<protein>
    <submittedName>
        <fullName evidence="2">Uncharacterized protein</fullName>
    </submittedName>
</protein>
<feature type="compositionally biased region" description="Basic and acidic residues" evidence="1">
    <location>
        <begin position="1"/>
        <end position="11"/>
    </location>
</feature>
<feature type="compositionally biased region" description="Polar residues" evidence="1">
    <location>
        <begin position="12"/>
        <end position="21"/>
    </location>
</feature>
<dbReference type="EMBL" id="OZ034819">
    <property type="protein sequence ID" value="CAL1394312.1"/>
    <property type="molecule type" value="Genomic_DNA"/>
</dbReference>
<evidence type="ECO:0000256" key="1">
    <source>
        <dbReference type="SAM" id="MobiDB-lite"/>
    </source>
</evidence>
<feature type="region of interest" description="Disordered" evidence="1">
    <location>
        <begin position="40"/>
        <end position="76"/>
    </location>
</feature>
<feature type="region of interest" description="Disordered" evidence="1">
    <location>
        <begin position="1"/>
        <end position="27"/>
    </location>
</feature>
<name>A0AAV2F8E6_9ROSI</name>